<protein>
    <submittedName>
        <fullName evidence="1">Uncharacterized protein</fullName>
    </submittedName>
</protein>
<feature type="non-terminal residue" evidence="1">
    <location>
        <position position="39"/>
    </location>
</feature>
<reference evidence="1" key="1">
    <citation type="journal article" date="2014" name="Front. Microbiol.">
        <title>High frequency of phylogenetically diverse reductive dehalogenase-homologous genes in deep subseafloor sedimentary metagenomes.</title>
        <authorList>
            <person name="Kawai M."/>
            <person name="Futagami T."/>
            <person name="Toyoda A."/>
            <person name="Takaki Y."/>
            <person name="Nishi S."/>
            <person name="Hori S."/>
            <person name="Arai W."/>
            <person name="Tsubouchi T."/>
            <person name="Morono Y."/>
            <person name="Uchiyama I."/>
            <person name="Ito T."/>
            <person name="Fujiyama A."/>
            <person name="Inagaki F."/>
            <person name="Takami H."/>
        </authorList>
    </citation>
    <scope>NUCLEOTIDE SEQUENCE</scope>
    <source>
        <strain evidence="1">Expedition CK06-06</strain>
    </source>
</reference>
<sequence length="39" mass="4699">MKIQKEIRDKLRVLTYPLVTKMIKNEKEILIDAIRTLKD</sequence>
<proteinExistence type="predicted"/>
<accession>X1UM51</accession>
<comment type="caution">
    <text evidence="1">The sequence shown here is derived from an EMBL/GenBank/DDBJ whole genome shotgun (WGS) entry which is preliminary data.</text>
</comment>
<name>X1UM51_9ZZZZ</name>
<gene>
    <name evidence="1" type="ORF">S12H4_53765</name>
</gene>
<organism evidence="1">
    <name type="scientific">marine sediment metagenome</name>
    <dbReference type="NCBI Taxonomy" id="412755"/>
    <lineage>
        <taxon>unclassified sequences</taxon>
        <taxon>metagenomes</taxon>
        <taxon>ecological metagenomes</taxon>
    </lineage>
</organism>
<evidence type="ECO:0000313" key="1">
    <source>
        <dbReference type="EMBL" id="GAJ04677.1"/>
    </source>
</evidence>
<dbReference type="EMBL" id="BARW01034282">
    <property type="protein sequence ID" value="GAJ04677.1"/>
    <property type="molecule type" value="Genomic_DNA"/>
</dbReference>
<dbReference type="AlphaFoldDB" id="X1UM51"/>